<proteinExistence type="inferred from homology"/>
<feature type="site" description="Interacts with tRNA; defines subfamily-specific binding signature" evidence="9">
    <location>
        <position position="290"/>
    </location>
</feature>
<evidence type="ECO:0000259" key="13">
    <source>
        <dbReference type="Pfam" id="PF01207"/>
    </source>
</evidence>
<feature type="site" description="Interacts with tRNA; defines subfamily-specific binding signature" evidence="9">
    <location>
        <position position="287"/>
    </location>
</feature>
<dbReference type="PANTHER" id="PTHR42907:SF1">
    <property type="entry name" value="FMN-LINKED OXIDOREDUCTASES SUPERFAMILY PROTEIN"/>
    <property type="match status" value="1"/>
</dbReference>
<reference evidence="14 15" key="1">
    <citation type="submission" date="2016-10" db="EMBL/GenBank/DDBJ databases">
        <authorList>
            <person name="de Groot N.N."/>
        </authorList>
    </citation>
    <scope>NUCLEOTIDE SEQUENCE [LARGE SCALE GENOMIC DNA]</scope>
    <source>
        <strain evidence="14 15">HL3</strain>
    </source>
</reference>
<dbReference type="InterPro" id="IPR018517">
    <property type="entry name" value="tRNA_hU_synthase_CS"/>
</dbReference>
<comment type="catalytic activity">
    <reaction evidence="9">
        <text>5,6-dihydrouridine(20) in tRNA + NADP(+) = uridine(20) in tRNA + NADPH + H(+)</text>
        <dbReference type="Rhea" id="RHEA:53336"/>
        <dbReference type="Rhea" id="RHEA-COMP:13533"/>
        <dbReference type="Rhea" id="RHEA-COMP:13534"/>
        <dbReference type="ChEBI" id="CHEBI:15378"/>
        <dbReference type="ChEBI" id="CHEBI:57783"/>
        <dbReference type="ChEBI" id="CHEBI:58349"/>
        <dbReference type="ChEBI" id="CHEBI:65315"/>
        <dbReference type="ChEBI" id="CHEBI:74443"/>
        <dbReference type="EC" id="1.3.1.91"/>
    </reaction>
</comment>
<feature type="binding site" evidence="9 12">
    <location>
        <position position="53"/>
    </location>
    <ligand>
        <name>FMN</name>
        <dbReference type="ChEBI" id="CHEBI:58210"/>
    </ligand>
</feature>
<name>A0A1I1QSJ1_9GAMM</name>
<dbReference type="NCBIfam" id="NF008774">
    <property type="entry name" value="PRK11815.1"/>
    <property type="match status" value="1"/>
</dbReference>
<evidence type="ECO:0000256" key="9">
    <source>
        <dbReference type="HAMAP-Rule" id="MF_02041"/>
    </source>
</evidence>
<dbReference type="SUPFAM" id="SSF51395">
    <property type="entry name" value="FMN-linked oxidoreductases"/>
    <property type="match status" value="1"/>
</dbReference>
<evidence type="ECO:0000256" key="5">
    <source>
        <dbReference type="ARBA" id="ARBA00022694"/>
    </source>
</evidence>
<feature type="site" description="Interacts with tRNA; defines subfamily-specific binding signature" evidence="9">
    <location>
        <position position="166"/>
    </location>
</feature>
<evidence type="ECO:0000313" key="15">
    <source>
        <dbReference type="Proteomes" id="UP000198611"/>
    </source>
</evidence>
<keyword evidence="7 9" id="KW-0694">RNA-binding</keyword>
<dbReference type="Pfam" id="PF01207">
    <property type="entry name" value="Dus"/>
    <property type="match status" value="1"/>
</dbReference>
<keyword evidence="3 9" id="KW-0285">Flavoprotein</keyword>
<dbReference type="GO" id="GO:0010181">
    <property type="term" value="F:FMN binding"/>
    <property type="evidence" value="ECO:0007669"/>
    <property type="project" value="UniProtKB-UniRule"/>
</dbReference>
<dbReference type="Proteomes" id="UP000198611">
    <property type="component" value="Unassembled WGS sequence"/>
</dbReference>
<keyword evidence="8 9" id="KW-0560">Oxidoreductase</keyword>
<dbReference type="InterPro" id="IPR013785">
    <property type="entry name" value="Aldolase_TIM"/>
</dbReference>
<comment type="function">
    <text evidence="9">Catalyzes the synthesis of 5,6-dihydrouridine (D), a modified base found in the D-loop of most tRNAs, via the reduction of the C5-C6 double bond in target uridines. Specifically modifies U20 and U20a in tRNAs.</text>
</comment>
<evidence type="ECO:0000256" key="4">
    <source>
        <dbReference type="ARBA" id="ARBA00022643"/>
    </source>
</evidence>
<dbReference type="InterPro" id="IPR001269">
    <property type="entry name" value="DUS_fam"/>
</dbReference>
<evidence type="ECO:0000256" key="3">
    <source>
        <dbReference type="ARBA" id="ARBA00022630"/>
    </source>
</evidence>
<keyword evidence="4 9" id="KW-0288">FMN</keyword>
<keyword evidence="5 9" id="KW-0819">tRNA processing</keyword>
<evidence type="ECO:0000256" key="12">
    <source>
        <dbReference type="PIRSR" id="PIRSR006621-2"/>
    </source>
</evidence>
<dbReference type="GO" id="GO:0102264">
    <property type="term" value="F:tRNA-dihydrouridine20 synthase activity"/>
    <property type="evidence" value="ECO:0007669"/>
    <property type="project" value="UniProtKB-EC"/>
</dbReference>
<dbReference type="PIRSF" id="PIRSF006621">
    <property type="entry name" value="Dus"/>
    <property type="match status" value="1"/>
</dbReference>
<feature type="binding site" evidence="9 12">
    <location>
        <begin position="194"/>
        <end position="196"/>
    </location>
    <ligand>
        <name>FMN</name>
        <dbReference type="ChEBI" id="CHEBI:58210"/>
    </ligand>
</feature>
<feature type="binding site" evidence="9 12">
    <location>
        <begin position="221"/>
        <end position="222"/>
    </location>
    <ligand>
        <name>FMN</name>
        <dbReference type="ChEBI" id="CHEBI:58210"/>
    </ligand>
</feature>
<accession>A0A1I1QSJ1</accession>
<keyword evidence="12" id="KW-0547">Nucleotide-binding</keyword>
<evidence type="ECO:0000256" key="1">
    <source>
        <dbReference type="ARBA" id="ARBA00001917"/>
    </source>
</evidence>
<comment type="cofactor">
    <cofactor evidence="1 9 10 12">
        <name>FMN</name>
        <dbReference type="ChEBI" id="CHEBI:58210"/>
    </cofactor>
</comment>
<dbReference type="InterPro" id="IPR004653">
    <property type="entry name" value="DusA"/>
</dbReference>
<dbReference type="HAMAP" id="MF_02041">
    <property type="entry name" value="DusA_subfam"/>
    <property type="match status" value="1"/>
</dbReference>
<dbReference type="PANTHER" id="PTHR42907">
    <property type="entry name" value="FMN-LINKED OXIDOREDUCTASES SUPERFAMILY PROTEIN"/>
    <property type="match status" value="1"/>
</dbReference>
<evidence type="ECO:0000256" key="8">
    <source>
        <dbReference type="ARBA" id="ARBA00023002"/>
    </source>
</evidence>
<feature type="active site" description="Proton donor" evidence="9 11">
    <location>
        <position position="83"/>
    </location>
</feature>
<dbReference type="GO" id="GO:0050660">
    <property type="term" value="F:flavin adenine dinucleotide binding"/>
    <property type="evidence" value="ECO:0007669"/>
    <property type="project" value="InterPro"/>
</dbReference>
<dbReference type="EMBL" id="FOMJ01000003">
    <property type="protein sequence ID" value="SFD22253.1"/>
    <property type="molecule type" value="Genomic_DNA"/>
</dbReference>
<dbReference type="EC" id="1.3.1.91" evidence="9"/>
<dbReference type="PROSITE" id="PS01136">
    <property type="entry name" value="UPF0034"/>
    <property type="match status" value="1"/>
</dbReference>
<evidence type="ECO:0000256" key="11">
    <source>
        <dbReference type="PIRSR" id="PIRSR006621-1"/>
    </source>
</evidence>
<evidence type="ECO:0000313" key="14">
    <source>
        <dbReference type="EMBL" id="SFD22253.1"/>
    </source>
</evidence>
<gene>
    <name evidence="9" type="primary">dusA</name>
    <name evidence="14" type="ORF">SAMN05660831_01131</name>
</gene>
<sequence>MMDWTDRHYRYLARLLSRRVVLYTEMVHAQAAIHGDRERLLGHDPAESPLVLQLGGADAGDLAEAARIGEAWGYSAINLNVGCPSDRVQSGRFGAALMAEPEHVAEVTGAMVEAVNIPVTVKCRIGIDDQDEYADLERFVTTVAGSGVETFIVHARKAWLQGLSPKANRDIPPLRPERVQHLKAEHPGLAIQINGGIRDWETARAQLHPATGPALDGVMVGRAAYQDPWLLQAVDPTFFGEPAPVATPEEAVAAWLPYAQERHADGAPMTALTRPLLGLFSGRPGARRWRRILSEGAPRAGSGPGLIREALAAVVPARAAG</sequence>
<feature type="domain" description="DUS-like FMN-binding" evidence="13">
    <location>
        <begin position="1"/>
        <end position="300"/>
    </location>
</feature>
<dbReference type="AlphaFoldDB" id="A0A1I1QSJ1"/>
<comment type="catalytic activity">
    <reaction evidence="9">
        <text>5,6-dihydrouridine(20a) in tRNA + NAD(+) = uridine(20a) in tRNA + NADH + H(+)</text>
        <dbReference type="Rhea" id="RHEA:53348"/>
        <dbReference type="Rhea" id="RHEA-COMP:13535"/>
        <dbReference type="Rhea" id="RHEA-COMP:13536"/>
        <dbReference type="ChEBI" id="CHEBI:15378"/>
        <dbReference type="ChEBI" id="CHEBI:57540"/>
        <dbReference type="ChEBI" id="CHEBI:57945"/>
        <dbReference type="ChEBI" id="CHEBI:65315"/>
        <dbReference type="ChEBI" id="CHEBI:74443"/>
    </reaction>
</comment>
<evidence type="ECO:0000256" key="7">
    <source>
        <dbReference type="ARBA" id="ARBA00022884"/>
    </source>
</evidence>
<protein>
    <recommendedName>
        <fullName evidence="9">tRNA-dihydrouridine(20/20a) synthase</fullName>
        <ecNumber evidence="9">1.3.1.91</ecNumber>
    </recommendedName>
    <alternativeName>
        <fullName evidence="9">U20-specific dihydrouridine synthase</fullName>
        <shortName evidence="9">U20-specific Dus</shortName>
    </alternativeName>
    <alternativeName>
        <fullName evidence="9">tRNA-dihydrouridine synthase A</fullName>
    </alternativeName>
</protein>
<organism evidence="14 15">
    <name type="scientific">Thiohalospira halophila DSM 15071</name>
    <dbReference type="NCBI Taxonomy" id="1123397"/>
    <lineage>
        <taxon>Bacteria</taxon>
        <taxon>Pseudomonadati</taxon>
        <taxon>Pseudomonadota</taxon>
        <taxon>Gammaproteobacteria</taxon>
        <taxon>Thiohalospirales</taxon>
        <taxon>Thiohalospiraceae</taxon>
        <taxon>Thiohalospira</taxon>
    </lineage>
</organism>
<comment type="caution">
    <text evidence="9">Lacks conserved residue(s) required for the propagation of feature annotation.</text>
</comment>
<feature type="site" description="Interacts with tRNA" evidence="9">
    <location>
        <position position="80"/>
    </location>
</feature>
<keyword evidence="2 9" id="KW-0820">tRNA-binding</keyword>
<dbReference type="GO" id="GO:0000049">
    <property type="term" value="F:tRNA binding"/>
    <property type="evidence" value="ECO:0007669"/>
    <property type="project" value="UniProtKB-UniRule"/>
</dbReference>
<evidence type="ECO:0000256" key="6">
    <source>
        <dbReference type="ARBA" id="ARBA00022857"/>
    </source>
</evidence>
<feature type="binding site" evidence="9 12">
    <location>
        <position position="154"/>
    </location>
    <ligand>
        <name>FMN</name>
        <dbReference type="ChEBI" id="CHEBI:58210"/>
    </ligand>
</feature>
<evidence type="ECO:0000256" key="10">
    <source>
        <dbReference type="PIRNR" id="PIRNR006621"/>
    </source>
</evidence>
<dbReference type="GO" id="GO:0102266">
    <property type="term" value="F:tRNA-dihydrouridine20a synthase activity"/>
    <property type="evidence" value="ECO:0007669"/>
    <property type="project" value="RHEA"/>
</dbReference>
<keyword evidence="6 9" id="KW-0521">NADP</keyword>
<dbReference type="InterPro" id="IPR035587">
    <property type="entry name" value="DUS-like_FMN-bd"/>
</dbReference>
<dbReference type="CDD" id="cd02801">
    <property type="entry name" value="DUS_like_FMN"/>
    <property type="match status" value="1"/>
</dbReference>
<evidence type="ECO:0000256" key="2">
    <source>
        <dbReference type="ARBA" id="ARBA00022555"/>
    </source>
</evidence>
<dbReference type="Gene3D" id="1.20.120.1460">
    <property type="match status" value="1"/>
</dbReference>
<comment type="similarity">
    <text evidence="10">Belongs to the dus family.</text>
</comment>
<comment type="catalytic activity">
    <reaction evidence="9">
        <text>5,6-dihydrouridine(20a) in tRNA + NADP(+) = uridine(20a) in tRNA + NADPH + H(+)</text>
        <dbReference type="Rhea" id="RHEA:53344"/>
        <dbReference type="Rhea" id="RHEA-COMP:13535"/>
        <dbReference type="Rhea" id="RHEA-COMP:13536"/>
        <dbReference type="ChEBI" id="CHEBI:15378"/>
        <dbReference type="ChEBI" id="CHEBI:57783"/>
        <dbReference type="ChEBI" id="CHEBI:58349"/>
        <dbReference type="ChEBI" id="CHEBI:65315"/>
        <dbReference type="ChEBI" id="CHEBI:74443"/>
    </reaction>
</comment>
<feature type="site" description="Interacts with tRNA" evidence="9">
    <location>
        <position position="169"/>
    </location>
</feature>
<dbReference type="Gene3D" id="3.20.20.70">
    <property type="entry name" value="Aldolase class I"/>
    <property type="match status" value="1"/>
</dbReference>
<comment type="catalytic activity">
    <reaction evidence="9">
        <text>5,6-dihydrouridine(20) in tRNA + NAD(+) = uridine(20) in tRNA + NADH + H(+)</text>
        <dbReference type="Rhea" id="RHEA:53340"/>
        <dbReference type="Rhea" id="RHEA-COMP:13533"/>
        <dbReference type="Rhea" id="RHEA-COMP:13534"/>
        <dbReference type="ChEBI" id="CHEBI:15378"/>
        <dbReference type="ChEBI" id="CHEBI:57540"/>
        <dbReference type="ChEBI" id="CHEBI:57945"/>
        <dbReference type="ChEBI" id="CHEBI:65315"/>
        <dbReference type="ChEBI" id="CHEBI:74443"/>
        <dbReference type="EC" id="1.3.1.91"/>
    </reaction>
</comment>
<comment type="similarity">
    <text evidence="9">Belongs to the Dus family. DusA subfamily.</text>
</comment>
<keyword evidence="15" id="KW-1185">Reference proteome</keyword>
<feature type="binding site" evidence="9 12">
    <location>
        <position position="122"/>
    </location>
    <ligand>
        <name>FMN</name>
        <dbReference type="ChEBI" id="CHEBI:58210"/>
    </ligand>
</feature>
<dbReference type="STRING" id="1123397.SAMN05660831_01131"/>